<dbReference type="InterPro" id="IPR001304">
    <property type="entry name" value="C-type_lectin-like"/>
</dbReference>
<evidence type="ECO:0000256" key="1">
    <source>
        <dbReference type="SAM" id="Phobius"/>
    </source>
</evidence>
<dbReference type="SUPFAM" id="SSF56436">
    <property type="entry name" value="C-type lectin-like"/>
    <property type="match status" value="2"/>
</dbReference>
<keyword evidence="1" id="KW-0472">Membrane</keyword>
<keyword evidence="4" id="KW-1185">Reference proteome</keyword>
<dbReference type="EMBL" id="JAWDGP010007407">
    <property type="protein sequence ID" value="KAK3720258.1"/>
    <property type="molecule type" value="Genomic_DNA"/>
</dbReference>
<comment type="caution">
    <text evidence="3">The sequence shown here is derived from an EMBL/GenBank/DDBJ whole genome shotgun (WGS) entry which is preliminary data.</text>
</comment>
<feature type="domain" description="C-type lectin" evidence="2">
    <location>
        <begin position="16"/>
        <end position="135"/>
    </location>
</feature>
<dbReference type="Gene3D" id="3.10.100.10">
    <property type="entry name" value="Mannose-Binding Protein A, subunit A"/>
    <property type="match status" value="2"/>
</dbReference>
<dbReference type="InterPro" id="IPR016187">
    <property type="entry name" value="CTDL_fold"/>
</dbReference>
<dbReference type="SMART" id="SM00034">
    <property type="entry name" value="CLECT"/>
    <property type="match status" value="2"/>
</dbReference>
<dbReference type="InterPro" id="IPR016186">
    <property type="entry name" value="C-type_lectin-like/link_sf"/>
</dbReference>
<organism evidence="3 4">
    <name type="scientific">Elysia crispata</name>
    <name type="common">lettuce slug</name>
    <dbReference type="NCBI Taxonomy" id="231223"/>
    <lineage>
        <taxon>Eukaryota</taxon>
        <taxon>Metazoa</taxon>
        <taxon>Spiralia</taxon>
        <taxon>Lophotrochozoa</taxon>
        <taxon>Mollusca</taxon>
        <taxon>Gastropoda</taxon>
        <taxon>Heterobranchia</taxon>
        <taxon>Euthyneura</taxon>
        <taxon>Panpulmonata</taxon>
        <taxon>Sacoglossa</taxon>
        <taxon>Placobranchoidea</taxon>
        <taxon>Plakobranchidae</taxon>
        <taxon>Elysia</taxon>
    </lineage>
</organism>
<evidence type="ECO:0000259" key="2">
    <source>
        <dbReference type="PROSITE" id="PS50041"/>
    </source>
</evidence>
<dbReference type="Proteomes" id="UP001283361">
    <property type="component" value="Unassembled WGS sequence"/>
</dbReference>
<dbReference type="PANTHER" id="PTHR22803">
    <property type="entry name" value="MANNOSE, PHOSPHOLIPASE, LECTIN RECEPTOR RELATED"/>
    <property type="match status" value="1"/>
</dbReference>
<dbReference type="Pfam" id="PF00059">
    <property type="entry name" value="Lectin_C"/>
    <property type="match status" value="1"/>
</dbReference>
<reference evidence="3" key="1">
    <citation type="journal article" date="2023" name="G3 (Bethesda)">
        <title>A reference genome for the long-term kleptoplast-retaining sea slug Elysia crispata morphotype clarki.</title>
        <authorList>
            <person name="Eastman K.E."/>
            <person name="Pendleton A.L."/>
            <person name="Shaikh M.A."/>
            <person name="Suttiyut T."/>
            <person name="Ogas R."/>
            <person name="Tomko P."/>
            <person name="Gavelis G."/>
            <person name="Widhalm J.R."/>
            <person name="Wisecaver J.H."/>
        </authorList>
    </citation>
    <scope>NUCLEOTIDE SEQUENCE</scope>
    <source>
        <strain evidence="3">ECLA1</strain>
    </source>
</reference>
<protein>
    <recommendedName>
        <fullName evidence="2">C-type lectin domain-containing protein</fullName>
    </recommendedName>
</protein>
<evidence type="ECO:0000313" key="4">
    <source>
        <dbReference type="Proteomes" id="UP001283361"/>
    </source>
</evidence>
<keyword evidence="1" id="KW-1133">Transmembrane helix</keyword>
<dbReference type="CDD" id="cd00037">
    <property type="entry name" value="CLECT"/>
    <property type="match status" value="1"/>
</dbReference>
<gene>
    <name evidence="3" type="ORF">RRG08_007880</name>
</gene>
<proteinExistence type="predicted"/>
<dbReference type="PROSITE" id="PS50041">
    <property type="entry name" value="C_TYPE_LECTIN_2"/>
    <property type="match status" value="1"/>
</dbReference>
<accession>A0AAE0XW69</accession>
<dbReference type="InterPro" id="IPR050111">
    <property type="entry name" value="C-type_lectin/snaclec_domain"/>
</dbReference>
<feature type="transmembrane region" description="Helical" evidence="1">
    <location>
        <begin position="271"/>
        <end position="293"/>
    </location>
</feature>
<name>A0AAE0XW69_9GAST</name>
<keyword evidence="1" id="KW-0812">Transmembrane</keyword>
<dbReference type="AlphaFoldDB" id="A0AAE0XW69"/>
<sequence>MPLEPVCRTGWTESPHKKTCIRISHNRKLPWEDARAQCKAEGADLVIILDESMDDFITAQLSAYQNETFWIGLRDKKYKGKYEWVDLPIQVNYFRWEKEKSKVPSGSDCVILSPDKDLAVWNVKDCGRPFRFICYVPVLVCPPGGVVLMSSGICIKFQNEVVETEADADAICNASGGSLKIALNATTNQLTFASHQAINTQYWTEFNEIINLRETFHPQFQVDEIDDCVLTNFGGSYGWKEEACNQNRSFICEYLPVIYSPSKKDRDANSMLPTITATVLGLAVLGMIAAILMNQKESEV</sequence>
<evidence type="ECO:0000313" key="3">
    <source>
        <dbReference type="EMBL" id="KAK3720258.1"/>
    </source>
</evidence>